<reference evidence="1" key="1">
    <citation type="submission" date="2020-04" db="EMBL/GenBank/DDBJ databases">
        <title>Draft genome resource of the tomato pathogen Pseudocercospora fuligena.</title>
        <authorList>
            <person name="Zaccaron A."/>
        </authorList>
    </citation>
    <scope>NUCLEOTIDE SEQUENCE</scope>
    <source>
        <strain evidence="1">PF001</strain>
    </source>
</reference>
<keyword evidence="2" id="KW-1185">Reference proteome</keyword>
<dbReference type="Proteomes" id="UP000660729">
    <property type="component" value="Unassembled WGS sequence"/>
</dbReference>
<comment type="caution">
    <text evidence="1">The sequence shown here is derived from an EMBL/GenBank/DDBJ whole genome shotgun (WGS) entry which is preliminary data.</text>
</comment>
<evidence type="ECO:0000313" key="2">
    <source>
        <dbReference type="Proteomes" id="UP000660729"/>
    </source>
</evidence>
<evidence type="ECO:0000313" key="1">
    <source>
        <dbReference type="EMBL" id="KAF7186600.1"/>
    </source>
</evidence>
<organism evidence="1 2">
    <name type="scientific">Pseudocercospora fuligena</name>
    <dbReference type="NCBI Taxonomy" id="685502"/>
    <lineage>
        <taxon>Eukaryota</taxon>
        <taxon>Fungi</taxon>
        <taxon>Dikarya</taxon>
        <taxon>Ascomycota</taxon>
        <taxon>Pezizomycotina</taxon>
        <taxon>Dothideomycetes</taxon>
        <taxon>Dothideomycetidae</taxon>
        <taxon>Mycosphaerellales</taxon>
        <taxon>Mycosphaerellaceae</taxon>
        <taxon>Pseudocercospora</taxon>
    </lineage>
</organism>
<dbReference type="AlphaFoldDB" id="A0A8H6R794"/>
<protein>
    <submittedName>
        <fullName evidence="1">Uncharacterized protein</fullName>
    </submittedName>
</protein>
<gene>
    <name evidence="1" type="ORF">HII31_12009</name>
</gene>
<name>A0A8H6R794_9PEZI</name>
<sequence length="376" mass="41694">MMARNAFQMRRAVLLLSALLLFNILFLVRLAPHPHGIPPGRLVQRDIELSPNFDGELPQNQSLFPRGNDKNEWLDPDFLSVSEEKINALPDYDKDDPWKKQKALAARKGFRLLCDMRSPTESTPASPNFKPREGKTAKDILDDYGWSNTLANPGVGDSAIIEKLSKAFEELKLIKEPAEWIASDLYHEASSKGPDGQGHYPASKGSCQSLFDLANGGLIAAYNLSPQEMNEKMNLKIPSSQLVPLQKWSDVVWVGREQASVKYKANNAGKTVKNLEHVFRYNIVTESAEDVLKMVTGQQDPRNVGLWPGVSYSIEEPQGLAVLGTVHGAGVAWMLSQHKAAMGVRAIDRVNVFNCNAANRPSWCIYLHISDVTSTS</sequence>
<dbReference type="EMBL" id="JABCIY010000249">
    <property type="protein sequence ID" value="KAF7186600.1"/>
    <property type="molecule type" value="Genomic_DNA"/>
</dbReference>
<proteinExistence type="predicted"/>
<dbReference type="OrthoDB" id="5337308at2759"/>
<accession>A0A8H6R794</accession>